<dbReference type="Proteomes" id="UP001283361">
    <property type="component" value="Unassembled WGS sequence"/>
</dbReference>
<organism evidence="1 2">
    <name type="scientific">Elysia crispata</name>
    <name type="common">lettuce slug</name>
    <dbReference type="NCBI Taxonomy" id="231223"/>
    <lineage>
        <taxon>Eukaryota</taxon>
        <taxon>Metazoa</taxon>
        <taxon>Spiralia</taxon>
        <taxon>Lophotrochozoa</taxon>
        <taxon>Mollusca</taxon>
        <taxon>Gastropoda</taxon>
        <taxon>Heterobranchia</taxon>
        <taxon>Euthyneura</taxon>
        <taxon>Panpulmonata</taxon>
        <taxon>Sacoglossa</taxon>
        <taxon>Placobranchoidea</taxon>
        <taxon>Plakobranchidae</taxon>
        <taxon>Elysia</taxon>
    </lineage>
</organism>
<accession>A0AAE1D3Q8</accession>
<comment type="caution">
    <text evidence="1">The sequence shown here is derived from an EMBL/GenBank/DDBJ whole genome shotgun (WGS) entry which is preliminary data.</text>
</comment>
<name>A0AAE1D3Q8_9GAST</name>
<evidence type="ECO:0000313" key="2">
    <source>
        <dbReference type="Proteomes" id="UP001283361"/>
    </source>
</evidence>
<evidence type="ECO:0000313" key="1">
    <source>
        <dbReference type="EMBL" id="KAK3756256.1"/>
    </source>
</evidence>
<keyword evidence="2" id="KW-1185">Reference proteome</keyword>
<reference evidence="1" key="1">
    <citation type="journal article" date="2023" name="G3 (Bethesda)">
        <title>A reference genome for the long-term kleptoplast-retaining sea slug Elysia crispata morphotype clarki.</title>
        <authorList>
            <person name="Eastman K.E."/>
            <person name="Pendleton A.L."/>
            <person name="Shaikh M.A."/>
            <person name="Suttiyut T."/>
            <person name="Ogas R."/>
            <person name="Tomko P."/>
            <person name="Gavelis G."/>
            <person name="Widhalm J.R."/>
            <person name="Wisecaver J.H."/>
        </authorList>
    </citation>
    <scope>NUCLEOTIDE SEQUENCE</scope>
    <source>
        <strain evidence="1">ECLA1</strain>
    </source>
</reference>
<dbReference type="AlphaFoldDB" id="A0AAE1D3Q8"/>
<sequence>MDSCLANLKTTTVTLKLITSPVTQCHSSNCLVNLQDEDLFLLSIFYSKTRAMQAIIFEINNDNSLSLRQENKTQV</sequence>
<gene>
    <name evidence="1" type="ORF">RRG08_035316</name>
</gene>
<proteinExistence type="predicted"/>
<dbReference type="EMBL" id="JAWDGP010005530">
    <property type="protein sequence ID" value="KAK3756256.1"/>
    <property type="molecule type" value="Genomic_DNA"/>
</dbReference>
<protein>
    <submittedName>
        <fullName evidence="1">Uncharacterized protein</fullName>
    </submittedName>
</protein>